<dbReference type="GO" id="GO:0046872">
    <property type="term" value="F:metal ion binding"/>
    <property type="evidence" value="ECO:0007669"/>
    <property type="project" value="UniProtKB-KW"/>
</dbReference>
<keyword evidence="2" id="KW-0732">Signal</keyword>
<organism evidence="3">
    <name type="scientific">hydrothermal vent metagenome</name>
    <dbReference type="NCBI Taxonomy" id="652676"/>
    <lineage>
        <taxon>unclassified sequences</taxon>
        <taxon>metagenomes</taxon>
        <taxon>ecological metagenomes</taxon>
    </lineage>
</organism>
<evidence type="ECO:0000313" key="3">
    <source>
        <dbReference type="EMBL" id="VAW35657.1"/>
    </source>
</evidence>
<reference evidence="3" key="1">
    <citation type="submission" date="2018-06" db="EMBL/GenBank/DDBJ databases">
        <authorList>
            <person name="Zhirakovskaya E."/>
        </authorList>
    </citation>
    <scope>NUCLEOTIDE SEQUENCE</scope>
</reference>
<dbReference type="InterPro" id="IPR005950">
    <property type="entry name" value="ModA"/>
</dbReference>
<evidence type="ECO:0000256" key="2">
    <source>
        <dbReference type="ARBA" id="ARBA00022729"/>
    </source>
</evidence>
<proteinExistence type="predicted"/>
<dbReference type="PANTHER" id="PTHR30632">
    <property type="entry name" value="MOLYBDATE-BINDING PERIPLASMIC PROTEIN"/>
    <property type="match status" value="1"/>
</dbReference>
<name>A0A3B0VBS3_9ZZZZ</name>
<dbReference type="InterPro" id="IPR044084">
    <property type="entry name" value="AvModA-like_subst-bd"/>
</dbReference>
<dbReference type="AlphaFoldDB" id="A0A3B0VBS3"/>
<dbReference type="GO" id="GO:0030973">
    <property type="term" value="F:molybdate ion binding"/>
    <property type="evidence" value="ECO:0007669"/>
    <property type="project" value="InterPro"/>
</dbReference>
<dbReference type="CDD" id="cd13539">
    <property type="entry name" value="PBP2_AvModA"/>
    <property type="match status" value="1"/>
</dbReference>
<dbReference type="Gene3D" id="3.40.190.10">
    <property type="entry name" value="Periplasmic binding protein-like II"/>
    <property type="match status" value="2"/>
</dbReference>
<dbReference type="PANTHER" id="PTHR30632:SF14">
    <property type="entry name" value="TUNGSTATE_MOLYBDATE_CHROMATE-BINDING PROTEIN MODA"/>
    <property type="match status" value="1"/>
</dbReference>
<dbReference type="SUPFAM" id="SSF53850">
    <property type="entry name" value="Periplasmic binding protein-like II"/>
    <property type="match status" value="1"/>
</dbReference>
<dbReference type="NCBIfam" id="TIGR01256">
    <property type="entry name" value="modA"/>
    <property type="match status" value="1"/>
</dbReference>
<dbReference type="PIRSF" id="PIRSF004846">
    <property type="entry name" value="ModA"/>
    <property type="match status" value="1"/>
</dbReference>
<evidence type="ECO:0000256" key="1">
    <source>
        <dbReference type="ARBA" id="ARBA00022723"/>
    </source>
</evidence>
<dbReference type="InterPro" id="IPR050682">
    <property type="entry name" value="ModA/WtpA"/>
</dbReference>
<dbReference type="Pfam" id="PF13531">
    <property type="entry name" value="SBP_bac_11"/>
    <property type="match status" value="1"/>
</dbReference>
<accession>A0A3B0VBS3</accession>
<sequence length="261" mass="27994">MPEKIYSTLLTILIIASSVFAFSAPAAAAPTAGNHPPLTIAVTSNALGPVKKITESFNIEHNARVRIVSGSTGKLFTQITQGAPFDMLIAADEERPRLLEERGLTKKDSRFTYASGVLVIWSPGQDGPLKDDRTLAVLKDPAVRRIAVANPRIAPYGHAAFEALRAEGILEDVRSKFIYGENVSHAFNFARTGNADLALTALPTTHGQGGRRVVIDSALHSPIIQQAVILKDAPDSAAAFAAYLRGPKGRAILKEYGYKLP</sequence>
<dbReference type="EMBL" id="UOEZ01000033">
    <property type="protein sequence ID" value="VAW35657.1"/>
    <property type="molecule type" value="Genomic_DNA"/>
</dbReference>
<protein>
    <submittedName>
        <fullName evidence="3">Molybdenum ABC transporter, substrate-binding protein ModA</fullName>
    </submittedName>
</protein>
<keyword evidence="1" id="KW-0479">Metal-binding</keyword>
<gene>
    <name evidence="3" type="ORF">MNBD_DELTA02-1148</name>
</gene>
<dbReference type="GO" id="GO:0015689">
    <property type="term" value="P:molybdate ion transport"/>
    <property type="evidence" value="ECO:0007669"/>
    <property type="project" value="InterPro"/>
</dbReference>